<feature type="domain" description="C2H2-type" evidence="6">
    <location>
        <begin position="309"/>
        <end position="332"/>
    </location>
</feature>
<dbReference type="PROSITE" id="PS00028">
    <property type="entry name" value="ZINC_FINGER_C2H2_1"/>
    <property type="match status" value="2"/>
</dbReference>
<name>A0A9P6X8C6_RHIOR</name>
<dbReference type="Proteomes" id="UP000716291">
    <property type="component" value="Unassembled WGS sequence"/>
</dbReference>
<dbReference type="Pfam" id="PF00096">
    <property type="entry name" value="zf-C2H2"/>
    <property type="match status" value="2"/>
</dbReference>
<dbReference type="GO" id="GO:0008270">
    <property type="term" value="F:zinc ion binding"/>
    <property type="evidence" value="ECO:0007669"/>
    <property type="project" value="UniProtKB-KW"/>
</dbReference>
<dbReference type="AlphaFoldDB" id="A0A9P6X8C6"/>
<dbReference type="SMART" id="SM00355">
    <property type="entry name" value="ZnF_C2H2"/>
    <property type="match status" value="3"/>
</dbReference>
<keyword evidence="8" id="KW-1185">Reference proteome</keyword>
<feature type="domain" description="C2H2-type" evidence="6">
    <location>
        <begin position="249"/>
        <end position="278"/>
    </location>
</feature>
<dbReference type="GO" id="GO:0000978">
    <property type="term" value="F:RNA polymerase II cis-regulatory region sequence-specific DNA binding"/>
    <property type="evidence" value="ECO:0007669"/>
    <property type="project" value="TreeGrafter"/>
</dbReference>
<dbReference type="Gene3D" id="3.30.160.60">
    <property type="entry name" value="Classic Zinc Finger"/>
    <property type="match status" value="3"/>
</dbReference>
<evidence type="ECO:0000256" key="2">
    <source>
        <dbReference type="ARBA" id="ARBA00022771"/>
    </source>
</evidence>
<sequence>MVDYFQYISPCNKLKEAPTNSYTFNDIWSSNNQTTSYLSPSLPYHYLERQSPCSYSSNECSSELLEFLYGSNNDSLSCASTVRTPEVEQQQPSYIQSYYQSLDPFIFTPQPHQPDNRLETLQYHKNTLPTFYTEVSNYAPTNRSCMTASLMYNAYPVSRLEDQPVMTQQQTDDDKSNTYFGTPQTALIPPITQSVLNHHHDSKVKDDHHFYLEDTQSIEQDEKIKKVPDNNIFNFSVQSSKPELSSESFPCKFPNCKKVFPRPYNLKSHMRMHSLDRPYECQYKPCTWKFARLHDLKRHELQHTGLKPHTCKYCFRKFARSDALKRHWKVDTICSQAFKNDPSDCKLPTRGRKKGSGKKKKNNETI</sequence>
<evidence type="ECO:0000256" key="1">
    <source>
        <dbReference type="ARBA" id="ARBA00022723"/>
    </source>
</evidence>
<dbReference type="PANTHER" id="PTHR23235">
    <property type="entry name" value="KRUEPPEL-LIKE TRANSCRIPTION FACTOR"/>
    <property type="match status" value="1"/>
</dbReference>
<dbReference type="EMBL" id="JAANQT010000931">
    <property type="protein sequence ID" value="KAG1307512.1"/>
    <property type="molecule type" value="Genomic_DNA"/>
</dbReference>
<evidence type="ECO:0000313" key="7">
    <source>
        <dbReference type="EMBL" id="KAG1307512.1"/>
    </source>
</evidence>
<accession>A0A9P6X8C6</accession>
<organism evidence="7 8">
    <name type="scientific">Rhizopus oryzae</name>
    <name type="common">Mucormycosis agent</name>
    <name type="synonym">Rhizopus arrhizus var. delemar</name>
    <dbReference type="NCBI Taxonomy" id="64495"/>
    <lineage>
        <taxon>Eukaryota</taxon>
        <taxon>Fungi</taxon>
        <taxon>Fungi incertae sedis</taxon>
        <taxon>Mucoromycota</taxon>
        <taxon>Mucoromycotina</taxon>
        <taxon>Mucoromycetes</taxon>
        <taxon>Mucorales</taxon>
        <taxon>Mucorineae</taxon>
        <taxon>Rhizopodaceae</taxon>
        <taxon>Rhizopus</taxon>
    </lineage>
</organism>
<evidence type="ECO:0000313" key="8">
    <source>
        <dbReference type="Proteomes" id="UP000716291"/>
    </source>
</evidence>
<protein>
    <recommendedName>
        <fullName evidence="6">C2H2-type domain-containing protein</fullName>
    </recommendedName>
</protein>
<dbReference type="FunFam" id="3.30.160.60:FF:000007">
    <property type="entry name" value="Basic krueppel-like factor 3"/>
    <property type="match status" value="1"/>
</dbReference>
<keyword evidence="3" id="KW-0862">Zinc</keyword>
<keyword evidence="1" id="KW-0479">Metal-binding</keyword>
<feature type="compositionally biased region" description="Basic residues" evidence="5">
    <location>
        <begin position="349"/>
        <end position="366"/>
    </location>
</feature>
<proteinExistence type="predicted"/>
<dbReference type="GO" id="GO:0000981">
    <property type="term" value="F:DNA-binding transcription factor activity, RNA polymerase II-specific"/>
    <property type="evidence" value="ECO:0007669"/>
    <property type="project" value="TreeGrafter"/>
</dbReference>
<keyword evidence="2 4" id="KW-0863">Zinc-finger</keyword>
<dbReference type="PANTHER" id="PTHR23235:SF120">
    <property type="entry name" value="KRUPPEL-LIKE FACTOR 15"/>
    <property type="match status" value="1"/>
</dbReference>
<evidence type="ECO:0000259" key="6">
    <source>
        <dbReference type="PROSITE" id="PS50157"/>
    </source>
</evidence>
<feature type="region of interest" description="Disordered" evidence="5">
    <location>
        <begin position="344"/>
        <end position="366"/>
    </location>
</feature>
<evidence type="ECO:0000256" key="5">
    <source>
        <dbReference type="SAM" id="MobiDB-lite"/>
    </source>
</evidence>
<reference evidence="7" key="1">
    <citation type="journal article" date="2020" name="Microb. Genom.">
        <title>Genetic diversity of clinical and environmental Mucorales isolates obtained from an investigation of mucormycosis cases among solid organ transplant recipients.</title>
        <authorList>
            <person name="Nguyen M.H."/>
            <person name="Kaul D."/>
            <person name="Muto C."/>
            <person name="Cheng S.J."/>
            <person name="Richter R.A."/>
            <person name="Bruno V.M."/>
            <person name="Liu G."/>
            <person name="Beyhan S."/>
            <person name="Sundermann A.J."/>
            <person name="Mounaud S."/>
            <person name="Pasculle A.W."/>
            <person name="Nierman W.C."/>
            <person name="Driscoll E."/>
            <person name="Cumbie R."/>
            <person name="Clancy C.J."/>
            <person name="Dupont C.L."/>
        </authorList>
    </citation>
    <scope>NUCLEOTIDE SEQUENCE</scope>
    <source>
        <strain evidence="7">GL11</strain>
    </source>
</reference>
<dbReference type="SUPFAM" id="SSF57667">
    <property type="entry name" value="beta-beta-alpha zinc fingers"/>
    <property type="match status" value="2"/>
</dbReference>
<dbReference type="InterPro" id="IPR036236">
    <property type="entry name" value="Znf_C2H2_sf"/>
</dbReference>
<evidence type="ECO:0000256" key="4">
    <source>
        <dbReference type="PROSITE-ProRule" id="PRU00042"/>
    </source>
</evidence>
<feature type="domain" description="C2H2-type" evidence="6">
    <location>
        <begin position="279"/>
        <end position="308"/>
    </location>
</feature>
<dbReference type="InterPro" id="IPR013087">
    <property type="entry name" value="Znf_C2H2_type"/>
</dbReference>
<evidence type="ECO:0000256" key="3">
    <source>
        <dbReference type="ARBA" id="ARBA00022833"/>
    </source>
</evidence>
<comment type="caution">
    <text evidence="7">The sequence shown here is derived from an EMBL/GenBank/DDBJ whole genome shotgun (WGS) entry which is preliminary data.</text>
</comment>
<dbReference type="PROSITE" id="PS50157">
    <property type="entry name" value="ZINC_FINGER_C2H2_2"/>
    <property type="match status" value="3"/>
</dbReference>
<gene>
    <name evidence="7" type="ORF">G6F64_006757</name>
</gene>